<gene>
    <name evidence="3" type="ORF">I8J30_27615</name>
</gene>
<keyword evidence="1" id="KW-1015">Disulfide bond</keyword>
<dbReference type="Gene3D" id="3.40.30.10">
    <property type="entry name" value="Glutaredoxin"/>
    <property type="match status" value="1"/>
</dbReference>
<dbReference type="InterPro" id="IPR013766">
    <property type="entry name" value="Thioredoxin_domain"/>
</dbReference>
<dbReference type="SUPFAM" id="SSF52833">
    <property type="entry name" value="Thioredoxin-like"/>
    <property type="match status" value="1"/>
</dbReference>
<dbReference type="RefSeq" id="WP_210663690.1">
    <property type="nucleotide sequence ID" value="NZ_JAGKSP010000018.1"/>
</dbReference>
<evidence type="ECO:0000259" key="2">
    <source>
        <dbReference type="PROSITE" id="PS51352"/>
    </source>
</evidence>
<dbReference type="PANTHER" id="PTHR42852:SF13">
    <property type="entry name" value="PROTEIN DIPZ"/>
    <property type="match status" value="1"/>
</dbReference>
<dbReference type="Proteomes" id="UP000673394">
    <property type="component" value="Unassembled WGS sequence"/>
</dbReference>
<dbReference type="EMBL" id="JAGKSP010000018">
    <property type="protein sequence ID" value="MBP3966480.1"/>
    <property type="molecule type" value="Genomic_DNA"/>
</dbReference>
<keyword evidence="4" id="KW-1185">Reference proteome</keyword>
<evidence type="ECO:0000256" key="1">
    <source>
        <dbReference type="ARBA" id="ARBA00023157"/>
    </source>
</evidence>
<accession>A0ABS5CKT6</accession>
<comment type="caution">
    <text evidence="3">The sequence shown here is derived from an EMBL/GenBank/DDBJ whole genome shotgun (WGS) entry which is preliminary data.</text>
</comment>
<dbReference type="CDD" id="cd02966">
    <property type="entry name" value="TlpA_like_family"/>
    <property type="match status" value="1"/>
</dbReference>
<dbReference type="InterPro" id="IPR000866">
    <property type="entry name" value="AhpC/TSA"/>
</dbReference>
<dbReference type="PANTHER" id="PTHR42852">
    <property type="entry name" value="THIOL:DISULFIDE INTERCHANGE PROTEIN DSBE"/>
    <property type="match status" value="1"/>
</dbReference>
<dbReference type="InterPro" id="IPR036249">
    <property type="entry name" value="Thioredoxin-like_sf"/>
</dbReference>
<organism evidence="3 4">
    <name type="scientific">Paenibacillus lignilyticus</name>
    <dbReference type="NCBI Taxonomy" id="1172615"/>
    <lineage>
        <taxon>Bacteria</taxon>
        <taxon>Bacillati</taxon>
        <taxon>Bacillota</taxon>
        <taxon>Bacilli</taxon>
        <taxon>Bacillales</taxon>
        <taxon>Paenibacillaceae</taxon>
        <taxon>Paenibacillus</taxon>
    </lineage>
</organism>
<evidence type="ECO:0000313" key="4">
    <source>
        <dbReference type="Proteomes" id="UP000673394"/>
    </source>
</evidence>
<reference evidence="3 4" key="1">
    <citation type="submission" date="2021-04" db="EMBL/GenBank/DDBJ databases">
        <title>Paenibacillus sp. DLE-14 whole genome sequence.</title>
        <authorList>
            <person name="Ham Y.J."/>
        </authorList>
    </citation>
    <scope>NUCLEOTIDE SEQUENCE [LARGE SCALE GENOMIC DNA]</scope>
    <source>
        <strain evidence="3 4">DLE-14</strain>
    </source>
</reference>
<dbReference type="PROSITE" id="PS51352">
    <property type="entry name" value="THIOREDOXIN_2"/>
    <property type="match status" value="1"/>
</dbReference>
<evidence type="ECO:0000313" key="3">
    <source>
        <dbReference type="EMBL" id="MBP3966480.1"/>
    </source>
</evidence>
<protein>
    <submittedName>
        <fullName evidence="3">TlpA family protein disulfide reductase</fullName>
    </submittedName>
</protein>
<feature type="domain" description="Thioredoxin" evidence="2">
    <location>
        <begin position="42"/>
        <end position="180"/>
    </location>
</feature>
<dbReference type="Pfam" id="PF00578">
    <property type="entry name" value="AhpC-TSA"/>
    <property type="match status" value="1"/>
</dbReference>
<dbReference type="InterPro" id="IPR050553">
    <property type="entry name" value="Thioredoxin_ResA/DsbE_sf"/>
</dbReference>
<proteinExistence type="predicted"/>
<sequence>MKRSVLLWGTLLVVMMIAAAVYVTGHYSLSDAEAGVAPPTAKATEDRASEFTLEDLNGNHVSLRELRGHNVYINFWASWCKYCKKEMPDMKKIYERYQEKDLIILTVNVGENREKAAAYLQDNGYPFRAVLDPDKKIAMKYGITSIPVSVFVDRKGNIVQKRVGAMKEAEMRAILDPMINS</sequence>
<name>A0ABS5CKT6_9BACL</name>